<dbReference type="CDD" id="cd02537">
    <property type="entry name" value="GT8_Glycogenin"/>
    <property type="match status" value="1"/>
</dbReference>
<feature type="compositionally biased region" description="Low complexity" evidence="1">
    <location>
        <begin position="53"/>
        <end position="65"/>
    </location>
</feature>
<dbReference type="PANTHER" id="PTHR11183">
    <property type="entry name" value="GLYCOGENIN SUBFAMILY MEMBER"/>
    <property type="match status" value="1"/>
</dbReference>
<accession>A0A255EJ14</accession>
<dbReference type="Pfam" id="PF01501">
    <property type="entry name" value="Glyco_transf_8"/>
    <property type="match status" value="1"/>
</dbReference>
<protein>
    <recommendedName>
        <fullName evidence="4">Glycosyltransferase family 8 protein</fullName>
    </recommendedName>
</protein>
<dbReference type="SUPFAM" id="SSF53448">
    <property type="entry name" value="Nucleotide-diphospho-sugar transferases"/>
    <property type="match status" value="1"/>
</dbReference>
<dbReference type="GO" id="GO:0016757">
    <property type="term" value="F:glycosyltransferase activity"/>
    <property type="evidence" value="ECO:0007669"/>
    <property type="project" value="InterPro"/>
</dbReference>
<dbReference type="InterPro" id="IPR036715">
    <property type="entry name" value="A-2_3-sialylTrfase_sf"/>
</dbReference>
<evidence type="ECO:0008006" key="4">
    <source>
        <dbReference type="Google" id="ProtNLM"/>
    </source>
</evidence>
<proteinExistence type="predicted"/>
<name>A0A255EJ14_9ACTN</name>
<dbReference type="Proteomes" id="UP000216533">
    <property type="component" value="Unassembled WGS sequence"/>
</dbReference>
<dbReference type="Gene3D" id="3.90.550.10">
    <property type="entry name" value="Spore Coat Polysaccharide Biosynthesis Protein SpsA, Chain A"/>
    <property type="match status" value="1"/>
</dbReference>
<dbReference type="EMBL" id="NMVI01000008">
    <property type="protein sequence ID" value="OYN89615.1"/>
    <property type="molecule type" value="Genomic_DNA"/>
</dbReference>
<dbReference type="InterPro" id="IPR002495">
    <property type="entry name" value="Glyco_trans_8"/>
</dbReference>
<dbReference type="SUPFAM" id="SSF102414">
    <property type="entry name" value="Alpha-2,3/8-sialyltransferase CstII"/>
    <property type="match status" value="1"/>
</dbReference>
<evidence type="ECO:0000313" key="2">
    <source>
        <dbReference type="EMBL" id="OYN89615.1"/>
    </source>
</evidence>
<evidence type="ECO:0000256" key="1">
    <source>
        <dbReference type="SAM" id="MobiDB-lite"/>
    </source>
</evidence>
<organism evidence="2 3">
    <name type="scientific">Parenemella sanctibonifatiensis</name>
    <dbReference type="NCBI Taxonomy" id="2016505"/>
    <lineage>
        <taxon>Bacteria</taxon>
        <taxon>Bacillati</taxon>
        <taxon>Actinomycetota</taxon>
        <taxon>Actinomycetes</taxon>
        <taxon>Propionibacteriales</taxon>
        <taxon>Propionibacteriaceae</taxon>
        <taxon>Parenemella</taxon>
    </lineage>
</organism>
<reference evidence="2 3" key="1">
    <citation type="submission" date="2017-07" db="EMBL/GenBank/DDBJ databases">
        <title>Draft whole genome sequences of clinical Proprionibacteriaceae strains.</title>
        <authorList>
            <person name="Bernier A.-M."/>
            <person name="Bernard K."/>
            <person name="Domingo M.-C."/>
        </authorList>
    </citation>
    <scope>NUCLEOTIDE SEQUENCE [LARGE SCALE GENOMIC DNA]</scope>
    <source>
        <strain evidence="2 3">NML 160184</strain>
    </source>
</reference>
<evidence type="ECO:0000313" key="3">
    <source>
        <dbReference type="Proteomes" id="UP000216533"/>
    </source>
</evidence>
<dbReference type="AlphaFoldDB" id="A0A255EJ14"/>
<dbReference type="InterPro" id="IPR029044">
    <property type="entry name" value="Nucleotide-diphossugar_trans"/>
</dbReference>
<feature type="region of interest" description="Disordered" evidence="1">
    <location>
        <begin position="1"/>
        <end position="65"/>
    </location>
</feature>
<sequence>MTWRHLGTPPAGAKARPARVGAEPDHLARDSPGSNGSSRYPEAVSSPNEMSREAPAAPSSSLASQRLQTLTEGALPGEVAVVVAPGVHQLDIDHSRIPADAAIFRAGAFSAEDSYWFGREVTAWFTDDLPDSFVDGELTRGDYRIGAVVLDGRRRRTGPTPLTPHGPVRWLDWTPLLARDSDLARVLMAEVRPSITWIMAAAALAAGYQQVLVIDSQLDSISRGRTFLVGAPRTDQPPAALDDAPASRIGHGGLDRRNLDLGLLARFKARGDTILDASTTGTLGVLVERAPVLDVADSLAPLPKAPLLSPGSSAQAYVERTVDGISQRCAFVTVCDSPDYLWGVRALANSLAEYSDVPLILLASPKLDTRGLRFAHDNVRILRTTALASPKLSRQHQARFLTTYTKLAVFGLSFLDRMVYLDADTIVLGEVDHLFDHERMAAAPDIGIHIEHQSFNSGVFACRPSSRLFADMVDKVPQLESYDGGDQGFLNAYFGDEIEWLPLGINTLRRAASRYPDVAELEQTSVLHYVGDKPWQVQPDSSWTALDRLWFGHLSEQEKIDFLLWQRRQFSAQQDNGKLSRAQRLMRLPNEGLSHMAERALNGQDPKAAIAIAQQSIRQRPDSPGTRRTLSKALLADGQYVKAAGNEAYNFSLRVKRTLRRQLRRLR</sequence>
<gene>
    <name evidence="2" type="ORF">CGZ92_02540</name>
</gene>
<comment type="caution">
    <text evidence="2">The sequence shown here is derived from an EMBL/GenBank/DDBJ whole genome shotgun (WGS) entry which is preliminary data.</text>
</comment>
<dbReference type="RefSeq" id="WP_094449821.1">
    <property type="nucleotide sequence ID" value="NZ_NMVI01000008.1"/>
</dbReference>
<dbReference type="InterPro" id="IPR050587">
    <property type="entry name" value="GNT1/Glycosyltrans_8"/>
</dbReference>